<feature type="region of interest" description="Disordered" evidence="1">
    <location>
        <begin position="135"/>
        <end position="171"/>
    </location>
</feature>
<evidence type="ECO:0000256" key="1">
    <source>
        <dbReference type="SAM" id="MobiDB-lite"/>
    </source>
</evidence>
<feature type="region of interest" description="Disordered" evidence="1">
    <location>
        <begin position="41"/>
        <end position="69"/>
    </location>
</feature>
<comment type="caution">
    <text evidence="2">The sequence shown here is derived from an EMBL/GenBank/DDBJ whole genome shotgun (WGS) entry which is preliminary data.</text>
</comment>
<name>A0AB74QDJ7_CLODI</name>
<evidence type="ECO:0000313" key="3">
    <source>
        <dbReference type="Proteomes" id="UP000411588"/>
    </source>
</evidence>
<organism evidence="2 3">
    <name type="scientific">Clostridioides difficile</name>
    <name type="common">Peptoclostridium difficile</name>
    <dbReference type="NCBI Taxonomy" id="1496"/>
    <lineage>
        <taxon>Bacteria</taxon>
        <taxon>Bacillati</taxon>
        <taxon>Bacillota</taxon>
        <taxon>Clostridia</taxon>
        <taxon>Peptostreptococcales</taxon>
        <taxon>Peptostreptococcaceae</taxon>
        <taxon>Clostridioides</taxon>
    </lineage>
</organism>
<evidence type="ECO:0000313" key="2">
    <source>
        <dbReference type="EMBL" id="VFD33664.1"/>
    </source>
</evidence>
<dbReference type="EMBL" id="CAADAN010000010">
    <property type="protein sequence ID" value="VFD33664.1"/>
    <property type="molecule type" value="Genomic_DNA"/>
</dbReference>
<feature type="region of interest" description="Disordered" evidence="1">
    <location>
        <begin position="90"/>
        <end position="110"/>
    </location>
</feature>
<dbReference type="AlphaFoldDB" id="A0AB74QDJ7"/>
<proteinExistence type="predicted"/>
<accession>A0AB74QDJ7</accession>
<reference evidence="2 3" key="1">
    <citation type="submission" date="2019-02" db="EMBL/GenBank/DDBJ databases">
        <authorList>
            <consortium name="Pathogen Informatics"/>
        </authorList>
    </citation>
    <scope>NUCLEOTIDE SEQUENCE [LARGE SCALE GENOMIC DNA]</scope>
    <source>
        <strain evidence="3">clo34</strain>
    </source>
</reference>
<protein>
    <submittedName>
        <fullName evidence="2">Uncharacterized protein</fullName>
    </submittedName>
</protein>
<gene>
    <name evidence="2" type="ORF">SAMEA1402399_02723</name>
</gene>
<feature type="compositionally biased region" description="Basic residues" evidence="1">
    <location>
        <begin position="97"/>
        <end position="108"/>
    </location>
</feature>
<dbReference type="Proteomes" id="UP000411588">
    <property type="component" value="Unassembled WGS sequence"/>
</dbReference>
<sequence length="218" mass="24596">MDRWDFPAVHLRNISQMRHIGKVPFGYGDGRFFNLAGPYRTDTAPGSSQREHADPVKKAPQLNVRHGPGCRVPSRQAPLPVWSPQCPAARQPQYRFSHPRPQRCRRRSGCGSAAAYPGAYQSRLCVPRERCHSKTAAGTRAGRSGKSPPHKQGGSSGPPAPYQHPARRSMRRSGTLKVVSLVEPPFLFWFREKQEFAQPLRPFPREGERLWRIYIPVA</sequence>